<feature type="domain" description="EamA" evidence="10">
    <location>
        <begin position="3"/>
        <end position="137"/>
    </location>
</feature>
<comment type="similarity">
    <text evidence="2">Belongs to the EamA transporter family.</text>
</comment>
<keyword evidence="4" id="KW-1003">Cell membrane</keyword>
<evidence type="ECO:0000259" key="10">
    <source>
        <dbReference type="Pfam" id="PF00892"/>
    </source>
</evidence>
<gene>
    <name evidence="11" type="ORF">GALL_492260</name>
</gene>
<evidence type="ECO:0000313" key="11">
    <source>
        <dbReference type="EMBL" id="OIQ69176.1"/>
    </source>
</evidence>
<sequence>MNSGVLYALSAYVLWGLFPLYFKALEQVPALQILAHRMAWSLLVVVLLLAVLRRWSWLRLLREQPAVLARFAASALLLSSNWGLYIWAVNSSHVVDASLGYYINPLVNVALGAVLLHERLRRPQWVAMAFAAIGVTAMAAELGHVPWISLGLALSFGGYGLLRKTAPLGSLEGLALETALLFPLALLYLYWLTAQGANAFVSADNTTRWLLVAAGPVTTVPLLLFAAGARRMSFSLLGVLQYITPSLQLALGVMLYHEPFGAAKVLGFGLVWIGLAIFLADSLRSNLRNRAANAARGSPDAQNGRVDPVGIREA</sequence>
<evidence type="ECO:0000256" key="6">
    <source>
        <dbReference type="ARBA" id="ARBA00022989"/>
    </source>
</evidence>
<dbReference type="AlphaFoldDB" id="A0A1J5PEG0"/>
<feature type="transmembrane region" description="Helical" evidence="9">
    <location>
        <begin position="123"/>
        <end position="140"/>
    </location>
</feature>
<comment type="subcellular location">
    <subcellularLocation>
        <location evidence="1">Cell membrane</location>
        <topology evidence="1">Multi-pass membrane protein</topology>
    </subcellularLocation>
</comment>
<dbReference type="PANTHER" id="PTHR22911:SF137">
    <property type="entry name" value="SOLUTE CARRIER FAMILY 35 MEMBER G2-RELATED"/>
    <property type="match status" value="1"/>
</dbReference>
<organism evidence="11">
    <name type="scientific">mine drainage metagenome</name>
    <dbReference type="NCBI Taxonomy" id="410659"/>
    <lineage>
        <taxon>unclassified sequences</taxon>
        <taxon>metagenomes</taxon>
        <taxon>ecological metagenomes</taxon>
    </lineage>
</organism>
<evidence type="ECO:0000256" key="2">
    <source>
        <dbReference type="ARBA" id="ARBA00007362"/>
    </source>
</evidence>
<name>A0A1J5PEG0_9ZZZZ</name>
<evidence type="ECO:0000256" key="7">
    <source>
        <dbReference type="ARBA" id="ARBA00023136"/>
    </source>
</evidence>
<dbReference type="NCBIfam" id="TIGR00688">
    <property type="entry name" value="rarD"/>
    <property type="match status" value="1"/>
</dbReference>
<reference evidence="11" key="1">
    <citation type="submission" date="2016-10" db="EMBL/GenBank/DDBJ databases">
        <title>Sequence of Gallionella enrichment culture.</title>
        <authorList>
            <person name="Poehlein A."/>
            <person name="Muehling M."/>
            <person name="Daniel R."/>
        </authorList>
    </citation>
    <scope>NUCLEOTIDE SEQUENCE</scope>
</reference>
<dbReference type="GO" id="GO:0005886">
    <property type="term" value="C:plasma membrane"/>
    <property type="evidence" value="ECO:0007669"/>
    <property type="project" value="UniProtKB-SubCell"/>
</dbReference>
<evidence type="ECO:0000256" key="4">
    <source>
        <dbReference type="ARBA" id="ARBA00022475"/>
    </source>
</evidence>
<keyword evidence="6 9" id="KW-1133">Transmembrane helix</keyword>
<feature type="transmembrane region" description="Helical" evidence="9">
    <location>
        <begin position="174"/>
        <end position="194"/>
    </location>
</feature>
<feature type="transmembrane region" description="Helical" evidence="9">
    <location>
        <begin position="5"/>
        <end position="22"/>
    </location>
</feature>
<proteinExistence type="inferred from homology"/>
<keyword evidence="7 9" id="KW-0472">Membrane</keyword>
<keyword evidence="5 9" id="KW-0812">Transmembrane</keyword>
<keyword evidence="3" id="KW-0813">Transport</keyword>
<feature type="transmembrane region" description="Helical" evidence="9">
    <location>
        <begin position="206"/>
        <end position="227"/>
    </location>
</feature>
<dbReference type="InterPro" id="IPR037185">
    <property type="entry name" value="EmrE-like"/>
</dbReference>
<evidence type="ECO:0000256" key="5">
    <source>
        <dbReference type="ARBA" id="ARBA00022692"/>
    </source>
</evidence>
<dbReference type="SUPFAM" id="SSF103481">
    <property type="entry name" value="Multidrug resistance efflux transporter EmrE"/>
    <property type="match status" value="2"/>
</dbReference>
<protein>
    <submittedName>
        <fullName evidence="11">EamA-like transporter family protein</fullName>
    </submittedName>
</protein>
<evidence type="ECO:0000256" key="8">
    <source>
        <dbReference type="SAM" id="MobiDB-lite"/>
    </source>
</evidence>
<dbReference type="InterPro" id="IPR000620">
    <property type="entry name" value="EamA_dom"/>
</dbReference>
<dbReference type="EMBL" id="MLJW01004872">
    <property type="protein sequence ID" value="OIQ69176.1"/>
    <property type="molecule type" value="Genomic_DNA"/>
</dbReference>
<feature type="transmembrane region" description="Helical" evidence="9">
    <location>
        <begin position="67"/>
        <end position="87"/>
    </location>
</feature>
<comment type="caution">
    <text evidence="11">The sequence shown here is derived from an EMBL/GenBank/DDBJ whole genome shotgun (WGS) entry which is preliminary data.</text>
</comment>
<evidence type="ECO:0000256" key="1">
    <source>
        <dbReference type="ARBA" id="ARBA00004651"/>
    </source>
</evidence>
<dbReference type="InterPro" id="IPR004626">
    <property type="entry name" value="RarD"/>
</dbReference>
<accession>A0A1J5PEG0</accession>
<feature type="transmembrane region" description="Helical" evidence="9">
    <location>
        <begin position="34"/>
        <end position="55"/>
    </location>
</feature>
<feature type="transmembrane region" description="Helical" evidence="9">
    <location>
        <begin position="262"/>
        <end position="280"/>
    </location>
</feature>
<dbReference type="Pfam" id="PF00892">
    <property type="entry name" value="EamA"/>
    <property type="match status" value="1"/>
</dbReference>
<feature type="transmembrane region" description="Helical" evidence="9">
    <location>
        <begin position="146"/>
        <end position="162"/>
    </location>
</feature>
<feature type="transmembrane region" description="Helical" evidence="9">
    <location>
        <begin position="234"/>
        <end position="256"/>
    </location>
</feature>
<feature type="region of interest" description="Disordered" evidence="8">
    <location>
        <begin position="294"/>
        <end position="314"/>
    </location>
</feature>
<evidence type="ECO:0000256" key="3">
    <source>
        <dbReference type="ARBA" id="ARBA00022448"/>
    </source>
</evidence>
<feature type="transmembrane region" description="Helical" evidence="9">
    <location>
        <begin position="99"/>
        <end position="116"/>
    </location>
</feature>
<dbReference type="PANTHER" id="PTHR22911">
    <property type="entry name" value="ACYL-MALONYL CONDENSING ENZYME-RELATED"/>
    <property type="match status" value="1"/>
</dbReference>
<evidence type="ECO:0000256" key="9">
    <source>
        <dbReference type="SAM" id="Phobius"/>
    </source>
</evidence>